<protein>
    <recommendedName>
        <fullName evidence="3">DUF1573 domain-containing protein</fullName>
    </recommendedName>
</protein>
<dbReference type="RefSeq" id="WP_068747825.1">
    <property type="nucleotide sequence ID" value="NZ_LOHZ01000022.1"/>
</dbReference>
<proteinExistence type="predicted"/>
<evidence type="ECO:0008006" key="3">
    <source>
        <dbReference type="Google" id="ProtNLM"/>
    </source>
</evidence>
<dbReference type="EMBL" id="LOHZ01000022">
    <property type="protein sequence ID" value="KYO67384.1"/>
    <property type="molecule type" value="Genomic_DNA"/>
</dbReference>
<dbReference type="AlphaFoldDB" id="A0A161QD47"/>
<evidence type="ECO:0000313" key="2">
    <source>
        <dbReference type="Proteomes" id="UP000075737"/>
    </source>
</evidence>
<accession>A0A161QD47</accession>
<comment type="caution">
    <text evidence="1">The sequence shown here is derived from an EMBL/GenBank/DDBJ whole genome shotgun (WGS) entry which is preliminary data.</text>
</comment>
<keyword evidence="2" id="KW-1185">Reference proteome</keyword>
<reference evidence="1 2" key="1">
    <citation type="submission" date="2015-12" db="EMBL/GenBank/DDBJ databases">
        <title>Draft genome of Thermovenabulum gondwanense isolated from a red thermophilic microbial mat colonisisng an outflow channel of a bore well.</title>
        <authorList>
            <person name="Patel B.K."/>
        </authorList>
    </citation>
    <scope>NUCLEOTIDE SEQUENCE [LARGE SCALE GENOMIC DNA]</scope>
    <source>
        <strain evidence="1 2">R270</strain>
    </source>
</reference>
<dbReference type="Proteomes" id="UP000075737">
    <property type="component" value="Unassembled WGS sequence"/>
</dbReference>
<dbReference type="SUPFAM" id="SSF101386">
    <property type="entry name" value="all-alpha NTP pyrophosphatases"/>
    <property type="match status" value="1"/>
</dbReference>
<evidence type="ECO:0000313" key="1">
    <source>
        <dbReference type="EMBL" id="KYO67384.1"/>
    </source>
</evidence>
<dbReference type="OrthoDB" id="2988649at2"/>
<sequence>MKDNTCNEFQATVSQCLVRHKSIIDIITKIQETAGRVNRAVAKSVTSCGCLEVNAKKQQFPANISLHELTQFMETHLKGDLCENCQEVLEQEIGNHLFYLAALCNILGLSLNDIISKENEKLSTLGIYNLS</sequence>
<name>A0A161QD47_9FIRM</name>
<gene>
    <name evidence="1" type="ORF">ATZ99_06700</name>
</gene>
<dbReference type="STRING" id="520767.ATZ99_06700"/>
<dbReference type="Gene3D" id="1.10.287.1080">
    <property type="entry name" value="MazG-like"/>
    <property type="match status" value="1"/>
</dbReference>
<organism evidence="1 2">
    <name type="scientific">Thermovenabulum gondwanense</name>
    <dbReference type="NCBI Taxonomy" id="520767"/>
    <lineage>
        <taxon>Bacteria</taxon>
        <taxon>Bacillati</taxon>
        <taxon>Bacillota</taxon>
        <taxon>Clostridia</taxon>
        <taxon>Thermosediminibacterales</taxon>
        <taxon>Thermosediminibacteraceae</taxon>
        <taxon>Thermovenabulum</taxon>
    </lineage>
</organism>